<accession>A0A4U6XMY4</accession>
<name>A0A4U6XMY4_9PEZI</name>
<comment type="caution">
    <text evidence="2">The sequence shown here is derived from an EMBL/GenBank/DDBJ whole genome shotgun (WGS) entry which is preliminary data.</text>
</comment>
<dbReference type="AlphaFoldDB" id="A0A4U6XMY4"/>
<gene>
    <name evidence="2" type="ORF">CTA1_5253</name>
</gene>
<sequence>MSIRPCLDDPLPLRLVKRGKVLGRHAELHRPRLPGLQPDLVERHEDLDRRVRRPLRLAGIDLHDGPAGNGSGVGHVHRDLKLITRHVGGFPGNPEPGEVKGRVREAVAERKVQYLLSDPVIVPVPDEHALGVLDPELAGVGVPLAGEVAMRRRVLDARREADGQLPLRTHGAGEHVGDGVAALLAGEPRLGEGGDVGEPRHGDGDAGGVDDDGVPVGRRHRGDQAVLVARQVEGLLVAALGLPLRVVAGEDDGDVGLGRDAGRLAAQVGVAVRGEGEAHAHAGAALEDLEADARGRLAVHAQAVRPPRDEGVPDLGLVGRQEERAHRIRAVALLLEDDLVVDPDLRRPDARAGQVVRARLRGREVADDVQRLPHGLLRSQRRVGRARIPVERRHRAVVGGAGRDRGVVVEVAKHAAEARLPVEADDGADGGLFLGDGRQETLLVSALGVGKGYVVVVVVVPPKGRVKRVPRRQPVVRVDARAAAAVGEPVLGVADQRDGLAPDLVPGQGQDAAVVLEEHDSPGAGVPDQGAVLGPVDGPLDGDGRVPEAVELLGPLEDGAHAVVNGGLGDVAALHGVQDGGRLADARGARHLDVHAGVDALGHGVGAAPVAHDEAVPPPLAAEDVPEQPGVRVAVLAVDEVVDLAQGALRDGLVDGGAGRLLLVGDKVLDGGRDAQRLAPPDHLRGQLAGEEGVLAVALKVAPAERVAVDAHRRREQAARALGLGLLGQRPADAAGHLAVKGGRDAAGRREAGRLGAAVDGGAAGAVGAVGGLGVLV</sequence>
<protein>
    <submittedName>
        <fullName evidence="2">Uncharacterized protein</fullName>
    </submittedName>
</protein>
<evidence type="ECO:0000256" key="1">
    <source>
        <dbReference type="SAM" id="MobiDB-lite"/>
    </source>
</evidence>
<feature type="region of interest" description="Disordered" evidence="1">
    <location>
        <begin position="188"/>
        <end position="215"/>
    </location>
</feature>
<dbReference type="Proteomes" id="UP000310108">
    <property type="component" value="Unassembled WGS sequence"/>
</dbReference>
<evidence type="ECO:0000313" key="2">
    <source>
        <dbReference type="EMBL" id="TKW57041.1"/>
    </source>
</evidence>
<keyword evidence="3" id="KW-1185">Reference proteome</keyword>
<dbReference type="EMBL" id="PJEX01000052">
    <property type="protein sequence ID" value="TKW57041.1"/>
    <property type="molecule type" value="Genomic_DNA"/>
</dbReference>
<reference evidence="2 3" key="1">
    <citation type="journal article" date="2019" name="PLoS ONE">
        <title>Comparative genome analysis indicates high evolutionary potential of pathogenicity genes in Colletotrichum tanaceti.</title>
        <authorList>
            <person name="Lelwala R.V."/>
            <person name="Korhonen P.K."/>
            <person name="Young N.D."/>
            <person name="Scott J.B."/>
            <person name="Ades P.A."/>
            <person name="Gasser R.B."/>
            <person name="Taylor P.W.J."/>
        </authorList>
    </citation>
    <scope>NUCLEOTIDE SEQUENCE [LARGE SCALE GENOMIC DNA]</scope>
    <source>
        <strain evidence="2">BRIP57314</strain>
    </source>
</reference>
<proteinExistence type="predicted"/>
<evidence type="ECO:0000313" key="3">
    <source>
        <dbReference type="Proteomes" id="UP000310108"/>
    </source>
</evidence>
<organism evidence="2 3">
    <name type="scientific">Colletotrichum tanaceti</name>
    <dbReference type="NCBI Taxonomy" id="1306861"/>
    <lineage>
        <taxon>Eukaryota</taxon>
        <taxon>Fungi</taxon>
        <taxon>Dikarya</taxon>
        <taxon>Ascomycota</taxon>
        <taxon>Pezizomycotina</taxon>
        <taxon>Sordariomycetes</taxon>
        <taxon>Hypocreomycetidae</taxon>
        <taxon>Glomerellales</taxon>
        <taxon>Glomerellaceae</taxon>
        <taxon>Colletotrichum</taxon>
        <taxon>Colletotrichum destructivum species complex</taxon>
    </lineage>
</organism>
<feature type="compositionally biased region" description="Basic and acidic residues" evidence="1">
    <location>
        <begin position="189"/>
        <end position="204"/>
    </location>
</feature>